<dbReference type="AlphaFoldDB" id="E3PV85"/>
<keyword evidence="2" id="KW-1185">Reference proteome</keyword>
<dbReference type="EMBL" id="FP565809">
    <property type="protein sequence ID" value="CBH22538.1"/>
    <property type="molecule type" value="Genomic_DNA"/>
</dbReference>
<protein>
    <submittedName>
        <fullName evidence="1">Uncharacterized protein</fullName>
    </submittedName>
</protein>
<name>E3PV85_ACESD</name>
<evidence type="ECO:0000313" key="1">
    <source>
        <dbReference type="EMBL" id="CBH22538.1"/>
    </source>
</evidence>
<evidence type="ECO:0000313" key="2">
    <source>
        <dbReference type="Proteomes" id="UP000007041"/>
    </source>
</evidence>
<proteinExistence type="predicted"/>
<gene>
    <name evidence="1" type="ordered locus">CLOST_2422</name>
</gene>
<accession>E3PV85</accession>
<dbReference type="KEGG" id="cst:CLOST_2422"/>
<dbReference type="HOGENOM" id="CLU_3416712_0_0_9"/>
<reference evidence="2" key="1">
    <citation type="journal article" date="2010" name="BMC Genomics">
        <title>Clostridium sticklandii, a specialist in amino acid degradation:revisiting its metabolism through its genome sequence.</title>
        <authorList>
            <person name="Fonknechten N."/>
            <person name="Chaussonnerie S."/>
            <person name="Tricot S."/>
            <person name="Lajus A."/>
            <person name="Andreesen J.R."/>
            <person name="Perchat N."/>
            <person name="Pelletier E."/>
            <person name="Gouyvenoux M."/>
            <person name="Barbe V."/>
            <person name="Salanoubat M."/>
            <person name="Le Paslier D."/>
            <person name="Weissenbach J."/>
            <person name="Cohen G.N."/>
            <person name="Kreimeyer A."/>
        </authorList>
    </citation>
    <scope>NUCLEOTIDE SEQUENCE [LARGE SCALE GENOMIC DNA]</scope>
    <source>
        <strain evidence="2">ATCC 12662 / DSM 519 / JCM 1433 / CCUG 9281 / NCIMB 10654 / HF</strain>
    </source>
</reference>
<dbReference type="Proteomes" id="UP000007041">
    <property type="component" value="Chromosome"/>
</dbReference>
<sequence>MRRGSSTGISTASIAVTFGIASTYRR</sequence>
<dbReference type="BioCyc" id="CSTI499177:GJE9-2515-MONOMER"/>
<organism evidence="1 2">
    <name type="scientific">Acetoanaerobium sticklandii (strain ATCC 12662 / DSM 519 / JCM 1433 / CCUG 9281 / NCIMB 10654 / HF)</name>
    <name type="common">Clostridium sticklandii</name>
    <dbReference type="NCBI Taxonomy" id="499177"/>
    <lineage>
        <taxon>Bacteria</taxon>
        <taxon>Bacillati</taxon>
        <taxon>Bacillota</taxon>
        <taxon>Clostridia</taxon>
        <taxon>Peptostreptococcales</taxon>
        <taxon>Filifactoraceae</taxon>
        <taxon>Acetoanaerobium</taxon>
    </lineage>
</organism>